<evidence type="ECO:0000313" key="5">
    <source>
        <dbReference type="EMBL" id="MBB4016426.1"/>
    </source>
</evidence>
<keyword evidence="2 5" id="KW-0238">DNA-binding</keyword>
<comment type="caution">
    <text evidence="5">The sequence shown here is derived from an EMBL/GenBank/DDBJ whole genome shotgun (WGS) entry which is preliminary data.</text>
</comment>
<dbReference type="GO" id="GO:0003700">
    <property type="term" value="F:DNA-binding transcription factor activity"/>
    <property type="evidence" value="ECO:0007669"/>
    <property type="project" value="InterPro"/>
</dbReference>
<dbReference type="GO" id="GO:0043565">
    <property type="term" value="F:sequence-specific DNA binding"/>
    <property type="evidence" value="ECO:0007669"/>
    <property type="project" value="InterPro"/>
</dbReference>
<sequence>MTERVDRNSASFHGAEQPEALAIRTLQSAELMASRMTWQKARTGFPVQFERKDGYLMCLQRLDLPAAPHWVDGRAVLRPAIRDGQSLIADLNQEHSAVVQAAVDCISLYMPREALDRFQEEHERPRLAALRASPDVILDDEVIRHLGECLLPALERPDAASRLFVDYVALALLAHLTASYGGQAASRPPRGALAPWQERRAKEMLLANIDGRIGLDELAAACRLSRSHFARAFKVTTGTTPLQWLLAQRLERAKGLLLKSDLRIDQIAHQCGFVDQSHLTRVFQKALKVTPGLWRRLSRL</sequence>
<dbReference type="PANTHER" id="PTHR46796:SF14">
    <property type="entry name" value="TRANSCRIPTIONAL REGULATORY PROTEIN"/>
    <property type="match status" value="1"/>
</dbReference>
<feature type="domain" description="HTH araC/xylS-type" evidence="4">
    <location>
        <begin position="199"/>
        <end position="297"/>
    </location>
</feature>
<dbReference type="EMBL" id="JACIEN010000001">
    <property type="protein sequence ID" value="MBB4016426.1"/>
    <property type="molecule type" value="Genomic_DNA"/>
</dbReference>
<dbReference type="InterPro" id="IPR018062">
    <property type="entry name" value="HTH_AraC-typ_CS"/>
</dbReference>
<dbReference type="SUPFAM" id="SSF46689">
    <property type="entry name" value="Homeodomain-like"/>
    <property type="match status" value="2"/>
</dbReference>
<dbReference type="InterPro" id="IPR009057">
    <property type="entry name" value="Homeodomain-like_sf"/>
</dbReference>
<protein>
    <submittedName>
        <fullName evidence="5">AraC-like DNA-binding protein</fullName>
    </submittedName>
</protein>
<evidence type="ECO:0000313" key="6">
    <source>
        <dbReference type="Proteomes" id="UP000577362"/>
    </source>
</evidence>
<name>A0A840C0C1_9HYPH</name>
<keyword evidence="3" id="KW-0804">Transcription</keyword>
<dbReference type="SMART" id="SM00342">
    <property type="entry name" value="HTH_ARAC"/>
    <property type="match status" value="1"/>
</dbReference>
<organism evidence="5 6">
    <name type="scientific">Chelatococcus caeni</name>
    <dbReference type="NCBI Taxonomy" id="1348468"/>
    <lineage>
        <taxon>Bacteria</taxon>
        <taxon>Pseudomonadati</taxon>
        <taxon>Pseudomonadota</taxon>
        <taxon>Alphaproteobacteria</taxon>
        <taxon>Hyphomicrobiales</taxon>
        <taxon>Chelatococcaceae</taxon>
        <taxon>Chelatococcus</taxon>
    </lineage>
</organism>
<dbReference type="RefSeq" id="WP_019404332.1">
    <property type="nucleotide sequence ID" value="NZ_JACIEN010000001.1"/>
</dbReference>
<dbReference type="AlphaFoldDB" id="A0A840C0C1"/>
<reference evidence="5 6" key="1">
    <citation type="submission" date="2020-08" db="EMBL/GenBank/DDBJ databases">
        <title>Genomic Encyclopedia of Type Strains, Phase IV (KMG-IV): sequencing the most valuable type-strain genomes for metagenomic binning, comparative biology and taxonomic classification.</title>
        <authorList>
            <person name="Goeker M."/>
        </authorList>
    </citation>
    <scope>NUCLEOTIDE SEQUENCE [LARGE SCALE GENOMIC DNA]</scope>
    <source>
        <strain evidence="5 6">DSM 103737</strain>
    </source>
</reference>
<dbReference type="Proteomes" id="UP000577362">
    <property type="component" value="Unassembled WGS sequence"/>
</dbReference>
<proteinExistence type="predicted"/>
<dbReference type="PANTHER" id="PTHR46796">
    <property type="entry name" value="HTH-TYPE TRANSCRIPTIONAL ACTIVATOR RHAS-RELATED"/>
    <property type="match status" value="1"/>
</dbReference>
<evidence type="ECO:0000256" key="3">
    <source>
        <dbReference type="ARBA" id="ARBA00023163"/>
    </source>
</evidence>
<evidence type="ECO:0000259" key="4">
    <source>
        <dbReference type="PROSITE" id="PS01124"/>
    </source>
</evidence>
<dbReference type="Gene3D" id="1.10.10.60">
    <property type="entry name" value="Homeodomain-like"/>
    <property type="match status" value="2"/>
</dbReference>
<gene>
    <name evidence="5" type="ORF">GGR16_001432</name>
</gene>
<dbReference type="PROSITE" id="PS00041">
    <property type="entry name" value="HTH_ARAC_FAMILY_1"/>
    <property type="match status" value="1"/>
</dbReference>
<dbReference type="PROSITE" id="PS01124">
    <property type="entry name" value="HTH_ARAC_FAMILY_2"/>
    <property type="match status" value="1"/>
</dbReference>
<dbReference type="InterPro" id="IPR018060">
    <property type="entry name" value="HTH_AraC"/>
</dbReference>
<dbReference type="InterPro" id="IPR050204">
    <property type="entry name" value="AraC_XylS_family_regulators"/>
</dbReference>
<keyword evidence="6" id="KW-1185">Reference proteome</keyword>
<evidence type="ECO:0000256" key="1">
    <source>
        <dbReference type="ARBA" id="ARBA00023015"/>
    </source>
</evidence>
<keyword evidence="1" id="KW-0805">Transcription regulation</keyword>
<accession>A0A840C0C1</accession>
<evidence type="ECO:0000256" key="2">
    <source>
        <dbReference type="ARBA" id="ARBA00023125"/>
    </source>
</evidence>
<dbReference type="Pfam" id="PF12833">
    <property type="entry name" value="HTH_18"/>
    <property type="match status" value="1"/>
</dbReference>